<dbReference type="Proteomes" id="UP000254055">
    <property type="component" value="Unassembled WGS sequence"/>
</dbReference>
<dbReference type="RefSeq" id="WP_115134463.1">
    <property type="nucleotide sequence ID" value="NZ_UGRS01000002.1"/>
</dbReference>
<dbReference type="EMBL" id="UGRS01000002">
    <property type="protein sequence ID" value="SUA44434.1"/>
    <property type="molecule type" value="Genomic_DNA"/>
</dbReference>
<accession>A0A378WVF9</accession>
<dbReference type="InterPro" id="IPR029016">
    <property type="entry name" value="GAF-like_dom_sf"/>
</dbReference>
<dbReference type="OrthoDB" id="8613057at2"/>
<organism evidence="1 2">
    <name type="scientific">Neisseria zoodegmatis</name>
    <dbReference type="NCBI Taxonomy" id="326523"/>
    <lineage>
        <taxon>Bacteria</taxon>
        <taxon>Pseudomonadati</taxon>
        <taxon>Pseudomonadota</taxon>
        <taxon>Betaproteobacteria</taxon>
        <taxon>Neisseriales</taxon>
        <taxon>Neisseriaceae</taxon>
        <taxon>Neisseria</taxon>
    </lineage>
</organism>
<reference evidence="1 2" key="1">
    <citation type="submission" date="2018-06" db="EMBL/GenBank/DDBJ databases">
        <authorList>
            <consortium name="Pathogen Informatics"/>
            <person name="Doyle S."/>
        </authorList>
    </citation>
    <scope>NUCLEOTIDE SEQUENCE [LARGE SCALE GENOMIC DNA]</scope>
    <source>
        <strain evidence="1 2">NCTC12229</strain>
    </source>
</reference>
<dbReference type="Gene3D" id="3.30.450.40">
    <property type="match status" value="1"/>
</dbReference>
<protein>
    <recommendedName>
        <fullName evidence="3">GAF domain-containing protein</fullName>
    </recommendedName>
</protein>
<evidence type="ECO:0008006" key="3">
    <source>
        <dbReference type="Google" id="ProtNLM"/>
    </source>
</evidence>
<sequence>MPVLKIQDYLQTQGLRLPKDMVHMSYLAVQAVMNVGHASIDRSVLWYADDEVVLSDYFEQDDDNEALLKQVFMALDSVFSRTDKAANATVYVLRPSENNHLCLLRLAQQGERVEQKMTVDEEHSRFYLPVRTAQTGWLNLVDDVDSWLELGELQGEHHSRSRSQISLPVCTDSGAVLGVVHVEYQDKEALNEEAQAEWVALSLALSQPLSELLKVELLENNDD</sequence>
<evidence type="ECO:0000313" key="2">
    <source>
        <dbReference type="Proteomes" id="UP000254055"/>
    </source>
</evidence>
<dbReference type="SUPFAM" id="SSF55781">
    <property type="entry name" value="GAF domain-like"/>
    <property type="match status" value="1"/>
</dbReference>
<evidence type="ECO:0000313" key="1">
    <source>
        <dbReference type="EMBL" id="SUA44434.1"/>
    </source>
</evidence>
<gene>
    <name evidence="1" type="ORF">NCTC12229_01928</name>
</gene>
<name>A0A378WVF9_9NEIS</name>
<dbReference type="AlphaFoldDB" id="A0A378WVF9"/>
<proteinExistence type="predicted"/>